<proteinExistence type="inferred from homology"/>
<dbReference type="SUPFAM" id="SSF100950">
    <property type="entry name" value="NagB/RpiA/CoA transferase-like"/>
    <property type="match status" value="1"/>
</dbReference>
<keyword evidence="2" id="KW-0805">Transcription regulation</keyword>
<evidence type="ECO:0000256" key="3">
    <source>
        <dbReference type="ARBA" id="ARBA00023125"/>
    </source>
</evidence>
<dbReference type="InterPro" id="IPR007324">
    <property type="entry name" value="Sugar-bd_dom_put"/>
</dbReference>
<reference evidence="6 7" key="1">
    <citation type="submission" date="2019-03" db="EMBL/GenBank/DDBJ databases">
        <title>Genomic Encyclopedia of Type Strains, Phase III (KMG-III): the genomes of soil and plant-associated and newly described type strains.</title>
        <authorList>
            <person name="Whitman W."/>
        </authorList>
    </citation>
    <scope>NUCLEOTIDE SEQUENCE [LARGE SCALE GENOMIC DNA]</scope>
    <source>
        <strain evidence="6 7">VKM Ac-2575</strain>
    </source>
</reference>
<dbReference type="Gene3D" id="3.40.50.1360">
    <property type="match status" value="1"/>
</dbReference>
<evidence type="ECO:0000256" key="4">
    <source>
        <dbReference type="ARBA" id="ARBA00023163"/>
    </source>
</evidence>
<evidence type="ECO:0000256" key="2">
    <source>
        <dbReference type="ARBA" id="ARBA00023015"/>
    </source>
</evidence>
<dbReference type="OrthoDB" id="186585at2"/>
<comment type="caution">
    <text evidence="6">The sequence shown here is derived from an EMBL/GenBank/DDBJ whole genome shotgun (WGS) entry which is preliminary data.</text>
</comment>
<dbReference type="Gene3D" id="1.10.10.10">
    <property type="entry name" value="Winged helix-like DNA-binding domain superfamily/Winged helix DNA-binding domain"/>
    <property type="match status" value="1"/>
</dbReference>
<gene>
    <name evidence="6" type="ORF">EV138_2171</name>
</gene>
<dbReference type="PANTHER" id="PTHR34294">
    <property type="entry name" value="TRANSCRIPTIONAL REGULATOR-RELATED"/>
    <property type="match status" value="1"/>
</dbReference>
<dbReference type="GO" id="GO:0003677">
    <property type="term" value="F:DNA binding"/>
    <property type="evidence" value="ECO:0007669"/>
    <property type="project" value="UniProtKB-KW"/>
</dbReference>
<name>A0A4R7T9Q6_9ACTN</name>
<comment type="similarity">
    <text evidence="1">Belongs to the SorC transcriptional regulatory family.</text>
</comment>
<dbReference type="InterPro" id="IPR051054">
    <property type="entry name" value="SorC_transcr_regulators"/>
</dbReference>
<evidence type="ECO:0000313" key="6">
    <source>
        <dbReference type="EMBL" id="TDU88625.1"/>
    </source>
</evidence>
<dbReference type="InterPro" id="IPR036388">
    <property type="entry name" value="WH-like_DNA-bd_sf"/>
</dbReference>
<evidence type="ECO:0000256" key="1">
    <source>
        <dbReference type="ARBA" id="ARBA00010466"/>
    </source>
</evidence>
<dbReference type="EMBL" id="SOCE01000001">
    <property type="protein sequence ID" value="TDU88625.1"/>
    <property type="molecule type" value="Genomic_DNA"/>
</dbReference>
<feature type="domain" description="Sugar-binding" evidence="5">
    <location>
        <begin position="72"/>
        <end position="316"/>
    </location>
</feature>
<organism evidence="6 7">
    <name type="scientific">Kribbella voronezhensis</name>
    <dbReference type="NCBI Taxonomy" id="2512212"/>
    <lineage>
        <taxon>Bacteria</taxon>
        <taxon>Bacillati</taxon>
        <taxon>Actinomycetota</taxon>
        <taxon>Actinomycetes</taxon>
        <taxon>Propionibacteriales</taxon>
        <taxon>Kribbellaceae</taxon>
        <taxon>Kribbella</taxon>
    </lineage>
</organism>
<dbReference type="RefSeq" id="WP_133978229.1">
    <property type="nucleotide sequence ID" value="NZ_SOCE01000001.1"/>
</dbReference>
<evidence type="ECO:0000259" key="5">
    <source>
        <dbReference type="Pfam" id="PF04198"/>
    </source>
</evidence>
<dbReference type="AlphaFoldDB" id="A0A4R7T9Q6"/>
<sequence>MNNRGQVLGEGDEDDELLADVARRYYLDNTSKVDIAKDLDLSRFKVARLLEDARARGIVQIQIKSPSPIDRALADQLAEKLGVPRCVVTHTSGSPEQIRDQVAEAAARTVAPLVHDGDLLGLTWSRAVDAMVDHFDALPACTVVQMAGSLHSPAGGGSTMDLARRAAALAGGTAHAVHAPLVVDDIAAVAALRRQPGIADTLALADRLDISVVAIGAWRTGCSTVWDAVSEEIRDEGVAGGAVAEVSGHLFTADGKLVESPLEQMIIAVSADQLRRPAERVALAAGVHRAPAVISAVRAGLVSTLVTTTDLARDVLRQLAALERT</sequence>
<dbReference type="PANTHER" id="PTHR34294:SF1">
    <property type="entry name" value="TRANSCRIPTIONAL REGULATOR LSRR"/>
    <property type="match status" value="1"/>
</dbReference>
<accession>A0A4R7T9Q6</accession>
<evidence type="ECO:0000313" key="7">
    <source>
        <dbReference type="Proteomes" id="UP000295151"/>
    </source>
</evidence>
<dbReference type="GO" id="GO:0030246">
    <property type="term" value="F:carbohydrate binding"/>
    <property type="evidence" value="ECO:0007669"/>
    <property type="project" value="InterPro"/>
</dbReference>
<keyword evidence="7" id="KW-1185">Reference proteome</keyword>
<keyword evidence="3" id="KW-0238">DNA-binding</keyword>
<dbReference type="Proteomes" id="UP000295151">
    <property type="component" value="Unassembled WGS sequence"/>
</dbReference>
<keyword evidence="4" id="KW-0804">Transcription</keyword>
<dbReference type="InterPro" id="IPR037171">
    <property type="entry name" value="NagB/RpiA_transferase-like"/>
</dbReference>
<protein>
    <submittedName>
        <fullName evidence="6">Transcriptional regulator</fullName>
    </submittedName>
</protein>
<dbReference type="Pfam" id="PF04198">
    <property type="entry name" value="Sugar-bind"/>
    <property type="match status" value="1"/>
</dbReference>